<evidence type="ECO:0000259" key="5">
    <source>
        <dbReference type="Pfam" id="PF13229"/>
    </source>
</evidence>
<dbReference type="SUPFAM" id="SSF51126">
    <property type="entry name" value="Pectin lyase-like"/>
    <property type="match status" value="2"/>
</dbReference>
<dbReference type="Proteomes" id="UP001589619">
    <property type="component" value="Unassembled WGS sequence"/>
</dbReference>
<dbReference type="InterPro" id="IPR012334">
    <property type="entry name" value="Pectin_lyas_fold"/>
</dbReference>
<sequence length="625" mass="65323">MMRNDRDHSNGSVINGESESPLTVPNSAKGEGREALPDPGRGVSRRKLVASFGMAGLALIAGGVLSSAESGGSVAAQVYGEGEGEGCCDHGCPAVTLAELRALPVPAYPALYFVKDNGQEGIFYYDPLDMSAADNTGLVVVSAGGARFKRLTEEQGVDIRWFGAKGDGLTDDTTAIQLAVNTVSAAGGGTVYVPASGTFRFTSIHVKARVALIGYGGVLKLKDNHCVSSSTAYYLLHNMNPAGGSFSDVKIEGIVLDGNRSGGNTSFSVADGMTIGGENAVIRNCTIRNAPDSGIMFSGATNSVCVGNRIETGGDVGIYVNDGNGTKHYENVISDNRITGFPFGGIALKRICQRTLVAHNTIYDCGNGITLEHASTSSDYSRNVSIIGNRLRNIGYGSPTAAQVGINLRCSDYTIVADNRIEWSKRRAILIEASQYCSVSGNVIEMKPDGDATHNHGIQLIPRDGNGCHFNTIRGNVIVSPVRHGIYLSSASTTSQNNSICGNIVRSAGGIALRLEAGCSNNVLSDNVLEGTYDMEYYSGALNNSFANNRLVSGNVSGSPDQTNGVAYAQMNGKRHSIGTTAPTAGTWKQGDLVYHAAPASGGYIGWVCVTAGSPGVWSPFGPIA</sequence>
<dbReference type="RefSeq" id="WP_344905591.1">
    <property type="nucleotide sequence ID" value="NZ_BAAAYO010000002.1"/>
</dbReference>
<evidence type="ECO:0000256" key="2">
    <source>
        <dbReference type="SAM" id="MobiDB-lite"/>
    </source>
</evidence>
<keyword evidence="3" id="KW-1133">Transmembrane helix</keyword>
<evidence type="ECO:0000256" key="1">
    <source>
        <dbReference type="ARBA" id="ARBA00022737"/>
    </source>
</evidence>
<dbReference type="Pfam" id="PF13229">
    <property type="entry name" value="Beta_helix"/>
    <property type="match status" value="1"/>
</dbReference>
<feature type="domain" description="Right handed beta helix" evidence="5">
    <location>
        <begin position="380"/>
        <end position="550"/>
    </location>
</feature>
<keyword evidence="1" id="KW-0677">Repeat</keyword>
<dbReference type="InterPro" id="IPR011050">
    <property type="entry name" value="Pectin_lyase_fold/virulence"/>
</dbReference>
<dbReference type="EMBL" id="JBHMAG010000004">
    <property type="protein sequence ID" value="MFB9750993.1"/>
    <property type="molecule type" value="Genomic_DNA"/>
</dbReference>
<organism evidence="6 7">
    <name type="scientific">Paenibacillus hodogayensis</name>
    <dbReference type="NCBI Taxonomy" id="279208"/>
    <lineage>
        <taxon>Bacteria</taxon>
        <taxon>Bacillati</taxon>
        <taxon>Bacillota</taxon>
        <taxon>Bacilli</taxon>
        <taxon>Bacillales</taxon>
        <taxon>Paenibacillaceae</taxon>
        <taxon>Paenibacillus</taxon>
    </lineage>
</organism>
<keyword evidence="3" id="KW-0472">Membrane</keyword>
<dbReference type="InterPro" id="IPR006626">
    <property type="entry name" value="PbH1"/>
</dbReference>
<dbReference type="PANTHER" id="PTHR22990">
    <property type="entry name" value="F-BOX ONLY PROTEIN"/>
    <property type="match status" value="1"/>
</dbReference>
<protein>
    <submittedName>
        <fullName evidence="6">Right-handed parallel beta-helix repeat-containing protein</fullName>
    </submittedName>
</protein>
<feature type="compositionally biased region" description="Polar residues" evidence="2">
    <location>
        <begin position="10"/>
        <end position="26"/>
    </location>
</feature>
<accession>A0ABV5VRU1</accession>
<evidence type="ECO:0000256" key="3">
    <source>
        <dbReference type="SAM" id="Phobius"/>
    </source>
</evidence>
<comment type="caution">
    <text evidence="6">The sequence shown here is derived from an EMBL/GenBank/DDBJ whole genome shotgun (WGS) entry which is preliminary data.</text>
</comment>
<keyword evidence="7" id="KW-1185">Reference proteome</keyword>
<dbReference type="InterPro" id="IPR024535">
    <property type="entry name" value="RHGA/B-epi-like_pectate_lyase"/>
</dbReference>
<keyword evidence="3" id="KW-0812">Transmembrane</keyword>
<dbReference type="PANTHER" id="PTHR22990:SF15">
    <property type="entry name" value="F-BOX ONLY PROTEIN 10"/>
    <property type="match status" value="1"/>
</dbReference>
<evidence type="ECO:0000313" key="7">
    <source>
        <dbReference type="Proteomes" id="UP001589619"/>
    </source>
</evidence>
<dbReference type="Gene3D" id="2.160.20.10">
    <property type="entry name" value="Single-stranded right-handed beta-helix, Pectin lyase-like"/>
    <property type="match status" value="2"/>
</dbReference>
<dbReference type="InterPro" id="IPR039448">
    <property type="entry name" value="Beta_helix"/>
</dbReference>
<dbReference type="SMART" id="SM00710">
    <property type="entry name" value="PbH1"/>
    <property type="match status" value="10"/>
</dbReference>
<gene>
    <name evidence="6" type="ORF">ACFFNY_05330</name>
</gene>
<feature type="region of interest" description="Disordered" evidence="2">
    <location>
        <begin position="1"/>
        <end position="42"/>
    </location>
</feature>
<proteinExistence type="predicted"/>
<feature type="domain" description="Rhamnogalacturonase A/B/Epimerase-like pectate lyase" evidence="4">
    <location>
        <begin position="158"/>
        <end position="373"/>
    </location>
</feature>
<feature type="transmembrane region" description="Helical" evidence="3">
    <location>
        <begin position="48"/>
        <end position="68"/>
    </location>
</feature>
<reference evidence="6 7" key="1">
    <citation type="submission" date="2024-09" db="EMBL/GenBank/DDBJ databases">
        <authorList>
            <person name="Sun Q."/>
            <person name="Mori K."/>
        </authorList>
    </citation>
    <scope>NUCLEOTIDE SEQUENCE [LARGE SCALE GENOMIC DNA]</scope>
    <source>
        <strain evidence="6 7">JCM 12520</strain>
    </source>
</reference>
<dbReference type="Pfam" id="PF12708">
    <property type="entry name" value="Pect-lyase_RHGA_epim"/>
    <property type="match status" value="1"/>
</dbReference>
<evidence type="ECO:0000313" key="6">
    <source>
        <dbReference type="EMBL" id="MFB9750993.1"/>
    </source>
</evidence>
<evidence type="ECO:0000259" key="4">
    <source>
        <dbReference type="Pfam" id="PF12708"/>
    </source>
</evidence>
<dbReference type="InterPro" id="IPR051550">
    <property type="entry name" value="SCF-Subunits/Alg-Epimerases"/>
</dbReference>
<name>A0ABV5VRU1_9BACL</name>